<dbReference type="NCBIfam" id="TIGR00639">
    <property type="entry name" value="PurN"/>
    <property type="match status" value="1"/>
</dbReference>
<feature type="domain" description="Formyl transferase N-terminal" evidence="5">
    <location>
        <begin position="4"/>
        <end position="185"/>
    </location>
</feature>
<dbReference type="InterPro" id="IPR036477">
    <property type="entry name" value="Formyl_transf_N_sf"/>
</dbReference>
<comment type="function">
    <text evidence="4">Catalyzes the transfer of a formyl group from 10-formyltetrahydrofolate to 5-phospho-ribosyl-glycinamide (GAR), producing 5-phospho-ribosyl-N-formylglycinamide (FGAR) and tetrahydrofolate.</text>
</comment>
<evidence type="ECO:0000256" key="2">
    <source>
        <dbReference type="ARBA" id="ARBA00022679"/>
    </source>
</evidence>
<proteinExistence type="inferred from homology"/>
<dbReference type="CDD" id="cd08645">
    <property type="entry name" value="FMT_core_GART"/>
    <property type="match status" value="1"/>
</dbReference>
<evidence type="ECO:0000313" key="6">
    <source>
        <dbReference type="EMBL" id="OGD79146.1"/>
    </source>
</evidence>
<feature type="binding site" evidence="4">
    <location>
        <position position="65"/>
    </location>
    <ligand>
        <name>(6R)-10-formyltetrahydrofolate</name>
        <dbReference type="ChEBI" id="CHEBI:195366"/>
    </ligand>
</feature>
<feature type="site" description="Raises pKa of active site His" evidence="4">
    <location>
        <position position="149"/>
    </location>
</feature>
<comment type="pathway">
    <text evidence="1 4">Purine metabolism; IMP biosynthesis via de novo pathway; N(2)-formyl-N(1)-(5-phospho-D-ribosyl)glycinamide from N(1)-(5-phospho-D-ribosyl)glycinamide (10-formyl THF route): step 1/1.</text>
</comment>
<comment type="caution">
    <text evidence="4">Lacks conserved residue(s) required for the propagation of feature annotation.</text>
</comment>
<dbReference type="GO" id="GO:0004644">
    <property type="term" value="F:phosphoribosylglycinamide formyltransferase activity"/>
    <property type="evidence" value="ECO:0007669"/>
    <property type="project" value="UniProtKB-UniRule"/>
</dbReference>
<dbReference type="Pfam" id="PF00551">
    <property type="entry name" value="Formyl_trans_N"/>
    <property type="match status" value="1"/>
</dbReference>
<comment type="catalytic activity">
    <reaction evidence="4">
        <text>N(1)-(5-phospho-beta-D-ribosyl)glycinamide + (6R)-10-formyltetrahydrofolate = N(2)-formyl-N(1)-(5-phospho-beta-D-ribosyl)glycinamide + (6S)-5,6,7,8-tetrahydrofolate + H(+)</text>
        <dbReference type="Rhea" id="RHEA:15053"/>
        <dbReference type="ChEBI" id="CHEBI:15378"/>
        <dbReference type="ChEBI" id="CHEBI:57453"/>
        <dbReference type="ChEBI" id="CHEBI:143788"/>
        <dbReference type="ChEBI" id="CHEBI:147286"/>
        <dbReference type="ChEBI" id="CHEBI:195366"/>
        <dbReference type="EC" id="2.1.2.2"/>
    </reaction>
</comment>
<organism evidence="6 7">
    <name type="scientific">Candidatus Coatesbacteria bacterium RBG_13_66_14</name>
    <dbReference type="NCBI Taxonomy" id="1817816"/>
    <lineage>
        <taxon>Bacteria</taxon>
        <taxon>Candidatus Coatesiibacteriota</taxon>
    </lineage>
</organism>
<dbReference type="InterPro" id="IPR002376">
    <property type="entry name" value="Formyl_transf_N"/>
</dbReference>
<sequence>MPRKRIGIMISGRGSNMVALVEACRDGRLDAEVALVLSDTPDAAGLAKARALGVTARALVPAKYRTKLDGDDARAYAEAFREAGVDLICLAGFMRVVKAPLLDAFPGRILNIHPSLLPSFPGLEVQRQALEHGVKFSGCTVHFVDSSLDGGAIIAQRVVPVLDDDTPETLSERILVEEHQLYAEAAGIVLSGKYRVEGRRVIRA</sequence>
<reference evidence="6 7" key="1">
    <citation type="journal article" date="2016" name="Nat. Commun.">
        <title>Thousands of microbial genomes shed light on interconnected biogeochemical processes in an aquifer system.</title>
        <authorList>
            <person name="Anantharaman K."/>
            <person name="Brown C.T."/>
            <person name="Hug L.A."/>
            <person name="Sharon I."/>
            <person name="Castelle C.J."/>
            <person name="Probst A.J."/>
            <person name="Thomas B.C."/>
            <person name="Singh A."/>
            <person name="Wilkins M.J."/>
            <person name="Karaoz U."/>
            <person name="Brodie E.L."/>
            <person name="Williams K.H."/>
            <person name="Hubbard S.S."/>
            <person name="Banfield J.F."/>
        </authorList>
    </citation>
    <scope>NUCLEOTIDE SEQUENCE [LARGE SCALE GENOMIC DNA]</scope>
</reference>
<comment type="similarity">
    <text evidence="4">Belongs to the GART family.</text>
</comment>
<comment type="caution">
    <text evidence="6">The sequence shown here is derived from an EMBL/GenBank/DDBJ whole genome shotgun (WGS) entry which is preliminary data.</text>
</comment>
<dbReference type="Proteomes" id="UP000177187">
    <property type="component" value="Unassembled WGS sequence"/>
</dbReference>
<feature type="binding site" evidence="4">
    <location>
        <begin position="14"/>
        <end position="16"/>
    </location>
    <ligand>
        <name>N(1)-(5-phospho-beta-D-ribosyl)glycinamide</name>
        <dbReference type="ChEBI" id="CHEBI:143788"/>
    </ligand>
</feature>
<dbReference type="HAMAP" id="MF_01930">
    <property type="entry name" value="PurN"/>
    <property type="match status" value="1"/>
</dbReference>
<dbReference type="GO" id="GO:0006189">
    <property type="term" value="P:'de novo' IMP biosynthetic process"/>
    <property type="evidence" value="ECO:0007669"/>
    <property type="project" value="UniProtKB-UniRule"/>
</dbReference>
<evidence type="ECO:0000256" key="1">
    <source>
        <dbReference type="ARBA" id="ARBA00005054"/>
    </source>
</evidence>
<dbReference type="SUPFAM" id="SSF53328">
    <property type="entry name" value="Formyltransferase"/>
    <property type="match status" value="1"/>
</dbReference>
<dbReference type="PANTHER" id="PTHR43369">
    <property type="entry name" value="PHOSPHORIBOSYLGLYCINAMIDE FORMYLTRANSFERASE"/>
    <property type="match status" value="1"/>
</dbReference>
<feature type="active site" description="Proton donor" evidence="4">
    <location>
        <position position="113"/>
    </location>
</feature>
<dbReference type="EMBL" id="MFAF01000015">
    <property type="protein sequence ID" value="OGD79146.1"/>
    <property type="molecule type" value="Genomic_DNA"/>
</dbReference>
<dbReference type="UniPathway" id="UPA00074">
    <property type="reaction ID" value="UER00126"/>
</dbReference>
<keyword evidence="2 4" id="KW-0808">Transferase</keyword>
<evidence type="ECO:0000313" key="7">
    <source>
        <dbReference type="Proteomes" id="UP000177187"/>
    </source>
</evidence>
<dbReference type="EC" id="2.1.2.2" evidence="4"/>
<dbReference type="InterPro" id="IPR004607">
    <property type="entry name" value="GART"/>
</dbReference>
<dbReference type="PANTHER" id="PTHR43369:SF2">
    <property type="entry name" value="PHOSPHORIBOSYLGLYCINAMIDE FORMYLTRANSFERASE"/>
    <property type="match status" value="1"/>
</dbReference>
<dbReference type="AlphaFoldDB" id="A0A1F5FHQ0"/>
<evidence type="ECO:0000259" key="5">
    <source>
        <dbReference type="Pfam" id="PF00551"/>
    </source>
</evidence>
<name>A0A1F5FHQ0_9BACT</name>
<keyword evidence="3 4" id="KW-0658">Purine biosynthesis</keyword>
<protein>
    <recommendedName>
        <fullName evidence="4">Phosphoribosylglycinamide formyltransferase</fullName>
        <ecNumber evidence="4">2.1.2.2</ecNumber>
    </recommendedName>
    <alternativeName>
        <fullName evidence="4">5'-phosphoribosylglycinamide transformylase</fullName>
    </alternativeName>
    <alternativeName>
        <fullName evidence="4">GAR transformylase</fullName>
        <shortName evidence="4">GART</shortName>
    </alternativeName>
</protein>
<gene>
    <name evidence="4" type="primary">purN</name>
    <name evidence="6" type="ORF">A2Y64_08395</name>
</gene>
<accession>A0A1F5FHQ0</accession>
<dbReference type="Gene3D" id="3.40.50.170">
    <property type="entry name" value="Formyl transferase, N-terminal domain"/>
    <property type="match status" value="1"/>
</dbReference>
<feature type="binding site" evidence="4">
    <location>
        <position position="111"/>
    </location>
    <ligand>
        <name>(6R)-10-formyltetrahydrofolate</name>
        <dbReference type="ChEBI" id="CHEBI:195366"/>
    </ligand>
</feature>
<evidence type="ECO:0000256" key="3">
    <source>
        <dbReference type="ARBA" id="ARBA00022755"/>
    </source>
</evidence>
<evidence type="ECO:0000256" key="4">
    <source>
        <dbReference type="HAMAP-Rule" id="MF_01930"/>
    </source>
</evidence>
<dbReference type="STRING" id="1817816.A2Y64_08395"/>
<dbReference type="GO" id="GO:0005737">
    <property type="term" value="C:cytoplasm"/>
    <property type="evidence" value="ECO:0007669"/>
    <property type="project" value="TreeGrafter"/>
</dbReference>